<proteinExistence type="predicted"/>
<gene>
    <name evidence="1" type="ORF">SDC9_203644</name>
</gene>
<evidence type="ECO:0000313" key="1">
    <source>
        <dbReference type="EMBL" id="MPN55960.1"/>
    </source>
</evidence>
<organism evidence="1">
    <name type="scientific">bioreactor metagenome</name>
    <dbReference type="NCBI Taxonomy" id="1076179"/>
    <lineage>
        <taxon>unclassified sequences</taxon>
        <taxon>metagenomes</taxon>
        <taxon>ecological metagenomes</taxon>
    </lineage>
</organism>
<accession>A0A645IYJ1</accession>
<dbReference type="EMBL" id="VSSQ01125775">
    <property type="protein sequence ID" value="MPN55960.1"/>
    <property type="molecule type" value="Genomic_DNA"/>
</dbReference>
<comment type="caution">
    <text evidence="1">The sequence shown here is derived from an EMBL/GenBank/DDBJ whole genome shotgun (WGS) entry which is preliminary data.</text>
</comment>
<dbReference type="AlphaFoldDB" id="A0A645IYJ1"/>
<sequence length="54" mass="6177">MLMIGQQMLLNLKMIEQLDRMAGILRGDHVHFLQNPESPQRNILKITDGCSDNV</sequence>
<reference evidence="1" key="1">
    <citation type="submission" date="2019-08" db="EMBL/GenBank/DDBJ databases">
        <authorList>
            <person name="Kucharzyk K."/>
            <person name="Murdoch R.W."/>
            <person name="Higgins S."/>
            <person name="Loffler F."/>
        </authorList>
    </citation>
    <scope>NUCLEOTIDE SEQUENCE</scope>
</reference>
<protein>
    <submittedName>
        <fullName evidence="1">Uncharacterized protein</fullName>
    </submittedName>
</protein>
<name>A0A645IYJ1_9ZZZZ</name>